<dbReference type="Proteomes" id="UP000192472">
    <property type="component" value="Unassembled WGS sequence"/>
</dbReference>
<dbReference type="Gene3D" id="3.40.50.2000">
    <property type="entry name" value="Glycogen Phosphorylase B"/>
    <property type="match status" value="1"/>
</dbReference>
<evidence type="ECO:0000313" key="1">
    <source>
        <dbReference type="EMBL" id="SMD32629.1"/>
    </source>
</evidence>
<organism evidence="1 2">
    <name type="scientific">Reichenbachiella faecimaris</name>
    <dbReference type="NCBI Taxonomy" id="692418"/>
    <lineage>
        <taxon>Bacteria</taxon>
        <taxon>Pseudomonadati</taxon>
        <taxon>Bacteroidota</taxon>
        <taxon>Cytophagia</taxon>
        <taxon>Cytophagales</taxon>
        <taxon>Reichenbachiellaceae</taxon>
        <taxon>Reichenbachiella</taxon>
    </lineage>
</organism>
<dbReference type="EMBL" id="FWYF01000001">
    <property type="protein sequence ID" value="SMD32629.1"/>
    <property type="molecule type" value="Genomic_DNA"/>
</dbReference>
<gene>
    <name evidence="1" type="ORF">SAMN04488029_0979</name>
</gene>
<evidence type="ECO:0000313" key="2">
    <source>
        <dbReference type="Proteomes" id="UP000192472"/>
    </source>
</evidence>
<name>A0A1W2G7G7_REIFA</name>
<keyword evidence="2" id="KW-1185">Reference proteome</keyword>
<dbReference type="OrthoDB" id="9793805at2"/>
<dbReference type="STRING" id="692418.SAMN04488029_0979"/>
<dbReference type="RefSeq" id="WP_084371283.1">
    <property type="nucleotide sequence ID" value="NZ_FWYF01000001.1"/>
</dbReference>
<dbReference type="Pfam" id="PF13528">
    <property type="entry name" value="Glyco_trans_1_3"/>
    <property type="match status" value="1"/>
</dbReference>
<dbReference type="SUPFAM" id="SSF53756">
    <property type="entry name" value="UDP-Glycosyltransferase/glycogen phosphorylase"/>
    <property type="match status" value="1"/>
</dbReference>
<dbReference type="AlphaFoldDB" id="A0A1W2G7G7"/>
<reference evidence="1 2" key="1">
    <citation type="submission" date="2017-04" db="EMBL/GenBank/DDBJ databases">
        <authorList>
            <person name="Afonso C.L."/>
            <person name="Miller P.J."/>
            <person name="Scott M.A."/>
            <person name="Spackman E."/>
            <person name="Goraichik I."/>
            <person name="Dimitrov K.M."/>
            <person name="Suarez D.L."/>
            <person name="Swayne D.E."/>
        </authorList>
    </citation>
    <scope>NUCLEOTIDE SEQUENCE [LARGE SCALE GENOMIC DNA]</scope>
    <source>
        <strain evidence="1 2">DSM 26133</strain>
    </source>
</reference>
<protein>
    <recommendedName>
        <fullName evidence="3">Glycosyl transferase</fullName>
    </recommendedName>
</protein>
<accession>A0A1W2G7G7</accession>
<evidence type="ECO:0008006" key="3">
    <source>
        <dbReference type="Google" id="ProtNLM"/>
    </source>
</evidence>
<proteinExistence type="predicted"/>
<sequence length="350" mass="39664">MKILYAIQGTGNGHLSRAKDVIPALMKRAHVDILISGVQADIDLPFPVKYAYKGLSFIFGKGGGVDMLATYKANRVRRVWNEIKNCPVKDYDLVINDFEPISAWACRLKGVKCIGLSHQSALRSKKVPVPSHSDPMGWAVLKFYAPCNSYYSFHFKKYDDQIFTPIIRTEIREQEMSDEGHYTVYLPAYGDNKLIKFLSQVKRAEWQVFSKHTKTAYNVGNVKIEPIDAEKFGRSMASATGVLCGAGFETPAEALYLSKKLLVIPMKRQYEQHFNAEGLKDLGVPVVKKLNKKNVKNIRKWVKSDQHVSIHFPDETQFIVDKVLEEHIQSQLAPAITKSSFFSFLKLKLS</sequence>